<dbReference type="OrthoDB" id="9618847at2759"/>
<dbReference type="EMBL" id="FN649201">
    <property type="protein sequence ID" value="CBJ28214.1"/>
    <property type="molecule type" value="Genomic_DNA"/>
</dbReference>
<dbReference type="PROSITE" id="PS00108">
    <property type="entry name" value="PROTEIN_KINASE_ST"/>
    <property type="match status" value="1"/>
</dbReference>
<feature type="domain" description="Protein kinase" evidence="1">
    <location>
        <begin position="1"/>
        <end position="169"/>
    </location>
</feature>
<organism evidence="2 3">
    <name type="scientific">Ectocarpus siliculosus</name>
    <name type="common">Brown alga</name>
    <name type="synonym">Conferva siliculosa</name>
    <dbReference type="NCBI Taxonomy" id="2880"/>
    <lineage>
        <taxon>Eukaryota</taxon>
        <taxon>Sar</taxon>
        <taxon>Stramenopiles</taxon>
        <taxon>Ochrophyta</taxon>
        <taxon>PX clade</taxon>
        <taxon>Phaeophyceae</taxon>
        <taxon>Ectocarpales</taxon>
        <taxon>Ectocarpaceae</taxon>
        <taxon>Ectocarpus</taxon>
    </lineage>
</organism>
<dbReference type="EMBL" id="FN649755">
    <property type="protein sequence ID" value="CBJ28214.1"/>
    <property type="molecule type" value="Genomic_DNA"/>
</dbReference>
<dbReference type="STRING" id="2880.D7G950"/>
<dbReference type="InParanoid" id="D7G950"/>
<dbReference type="PROSITE" id="PS50011">
    <property type="entry name" value="PROTEIN_KINASE_DOM"/>
    <property type="match status" value="1"/>
</dbReference>
<evidence type="ECO:0000259" key="1">
    <source>
        <dbReference type="PROSITE" id="PS50011"/>
    </source>
</evidence>
<dbReference type="Pfam" id="PF00069">
    <property type="entry name" value="Pkinase"/>
    <property type="match status" value="1"/>
</dbReference>
<dbReference type="InterPro" id="IPR000719">
    <property type="entry name" value="Prot_kinase_dom"/>
</dbReference>
<dbReference type="GO" id="GO:0005524">
    <property type="term" value="F:ATP binding"/>
    <property type="evidence" value="ECO:0007669"/>
    <property type="project" value="InterPro"/>
</dbReference>
<reference evidence="2 3" key="1">
    <citation type="journal article" date="2010" name="Nature">
        <title>The Ectocarpus genome and the independent evolution of multicellularity in brown algae.</title>
        <authorList>
            <person name="Cock J.M."/>
            <person name="Sterck L."/>
            <person name="Rouze P."/>
            <person name="Scornet D."/>
            <person name="Allen A.E."/>
            <person name="Amoutzias G."/>
            <person name="Anthouard V."/>
            <person name="Artiguenave F."/>
            <person name="Aury J.M."/>
            <person name="Badger J.H."/>
            <person name="Beszteri B."/>
            <person name="Billiau K."/>
            <person name="Bonnet E."/>
            <person name="Bothwell J.H."/>
            <person name="Bowler C."/>
            <person name="Boyen C."/>
            <person name="Brownlee C."/>
            <person name="Carrano C.J."/>
            <person name="Charrier B."/>
            <person name="Cho G.Y."/>
            <person name="Coelho S.M."/>
            <person name="Collen J."/>
            <person name="Corre E."/>
            <person name="Da Silva C."/>
            <person name="Delage L."/>
            <person name="Delaroque N."/>
            <person name="Dittami S.M."/>
            <person name="Doulbeau S."/>
            <person name="Elias M."/>
            <person name="Farnham G."/>
            <person name="Gachon C.M."/>
            <person name="Gschloessl B."/>
            <person name="Heesch S."/>
            <person name="Jabbari K."/>
            <person name="Jubin C."/>
            <person name="Kawai H."/>
            <person name="Kimura K."/>
            <person name="Kloareg B."/>
            <person name="Kupper F.C."/>
            <person name="Lang D."/>
            <person name="Le Bail A."/>
            <person name="Leblanc C."/>
            <person name="Lerouge P."/>
            <person name="Lohr M."/>
            <person name="Lopez P.J."/>
            <person name="Martens C."/>
            <person name="Maumus F."/>
            <person name="Michel G."/>
            <person name="Miranda-Saavedra D."/>
            <person name="Morales J."/>
            <person name="Moreau H."/>
            <person name="Motomura T."/>
            <person name="Nagasato C."/>
            <person name="Napoli C.A."/>
            <person name="Nelson D.R."/>
            <person name="Nyvall-Collen P."/>
            <person name="Peters A.F."/>
            <person name="Pommier C."/>
            <person name="Potin P."/>
            <person name="Poulain J."/>
            <person name="Quesneville H."/>
            <person name="Read B."/>
            <person name="Rensing S.A."/>
            <person name="Ritter A."/>
            <person name="Rousvoal S."/>
            <person name="Samanta M."/>
            <person name="Samson G."/>
            <person name="Schroeder D.C."/>
            <person name="Segurens B."/>
            <person name="Strittmatter M."/>
            <person name="Tonon T."/>
            <person name="Tregear J.W."/>
            <person name="Valentin K."/>
            <person name="von Dassow P."/>
            <person name="Yamagishi T."/>
            <person name="Van de Peer Y."/>
            <person name="Wincker P."/>
        </authorList>
    </citation>
    <scope>NUCLEOTIDE SEQUENCE [LARGE SCALE GENOMIC DNA]</scope>
    <source>
        <strain evidence="3">Ec32 / CCAP1310/4</strain>
    </source>
</reference>
<dbReference type="AlphaFoldDB" id="D7G950"/>
<keyword evidence="2" id="KW-0808">Transferase</keyword>
<name>D7G950_ECTSI</name>
<evidence type="ECO:0000313" key="2">
    <source>
        <dbReference type="EMBL" id="CBJ28214.1"/>
    </source>
</evidence>
<keyword evidence="3" id="KW-1185">Reference proteome</keyword>
<dbReference type="InterPro" id="IPR011009">
    <property type="entry name" value="Kinase-like_dom_sf"/>
</dbReference>
<accession>D7G950</accession>
<dbReference type="SUPFAM" id="SSF56112">
    <property type="entry name" value="Protein kinase-like (PK-like)"/>
    <property type="match status" value="1"/>
</dbReference>
<dbReference type="Gene3D" id="1.10.510.10">
    <property type="entry name" value="Transferase(Phosphotransferase) domain 1"/>
    <property type="match status" value="1"/>
</dbReference>
<evidence type="ECO:0000313" key="3">
    <source>
        <dbReference type="Proteomes" id="UP000002630"/>
    </source>
</evidence>
<dbReference type="GO" id="GO:0004672">
    <property type="term" value="F:protein kinase activity"/>
    <property type="evidence" value="ECO:0007669"/>
    <property type="project" value="InterPro"/>
</dbReference>
<dbReference type="InterPro" id="IPR008271">
    <property type="entry name" value="Ser/Thr_kinase_AS"/>
</dbReference>
<sequence length="169" mass="19136">MELGEMDFLKALSDNIHTPAELLRSRQGQASKPPTVLSDAAPIFSRTDQNCFRFAAQMMDGIHFMHSKGIVHGDVKLINVLLVKEGGHHTVGKLADLGLARGETLGTEPFNTAYRFFQISEFPLRRPLNLDLRPRERWKLGILEIWKPLAPKIGFLVFLTRILTFSHMD</sequence>
<gene>
    <name evidence="2" type="ORF">Esi_0096_0026</name>
</gene>
<proteinExistence type="predicted"/>
<protein>
    <submittedName>
        <fullName evidence="2">Similar to Protein kinase C theta type (NPKC-theta)</fullName>
    </submittedName>
</protein>
<keyword evidence="2" id="KW-0418">Kinase</keyword>
<dbReference type="Proteomes" id="UP000002630">
    <property type="component" value="Linkage Group LG30"/>
</dbReference>